<dbReference type="CDD" id="cd03207">
    <property type="entry name" value="GST_C_8"/>
    <property type="match status" value="1"/>
</dbReference>
<evidence type="ECO:0000313" key="2">
    <source>
        <dbReference type="EMBL" id="GAH62418.1"/>
    </source>
</evidence>
<dbReference type="InterPro" id="IPR004046">
    <property type="entry name" value="GST_C"/>
</dbReference>
<dbReference type="Gene3D" id="1.20.1050.10">
    <property type="match status" value="1"/>
</dbReference>
<dbReference type="InterPro" id="IPR036282">
    <property type="entry name" value="Glutathione-S-Trfase_C_sf"/>
</dbReference>
<reference evidence="2" key="1">
    <citation type="journal article" date="2014" name="Front. Microbiol.">
        <title>High frequency of phylogenetically diverse reductive dehalogenase-homologous genes in deep subseafloor sedimentary metagenomes.</title>
        <authorList>
            <person name="Kawai M."/>
            <person name="Futagami T."/>
            <person name="Toyoda A."/>
            <person name="Takaki Y."/>
            <person name="Nishi S."/>
            <person name="Hori S."/>
            <person name="Arai W."/>
            <person name="Tsubouchi T."/>
            <person name="Morono Y."/>
            <person name="Uchiyama I."/>
            <person name="Ito T."/>
            <person name="Fujiyama A."/>
            <person name="Inagaki F."/>
            <person name="Takami H."/>
        </authorList>
    </citation>
    <scope>NUCLEOTIDE SEQUENCE</scope>
    <source>
        <strain evidence="2">Expedition CK06-06</strain>
    </source>
</reference>
<feature type="domain" description="Glutathione S-transferase C-terminal" evidence="1">
    <location>
        <begin position="5"/>
        <end position="52"/>
    </location>
</feature>
<accession>X1IXY9</accession>
<sequence>AKALEPGPYLLGEHFTAADVVVGSTLRWGMLTKMVPERPEFVAYVGRLAQRPAMQRVVALDSELTDG</sequence>
<organism evidence="2">
    <name type="scientific">marine sediment metagenome</name>
    <dbReference type="NCBI Taxonomy" id="412755"/>
    <lineage>
        <taxon>unclassified sequences</taxon>
        <taxon>metagenomes</taxon>
        <taxon>ecological metagenomes</taxon>
    </lineage>
</organism>
<dbReference type="Pfam" id="PF00043">
    <property type="entry name" value="GST_C"/>
    <property type="match status" value="1"/>
</dbReference>
<dbReference type="SUPFAM" id="SSF47616">
    <property type="entry name" value="GST C-terminal domain-like"/>
    <property type="match status" value="1"/>
</dbReference>
<name>X1IXY9_9ZZZZ</name>
<evidence type="ECO:0000259" key="1">
    <source>
        <dbReference type="Pfam" id="PF00043"/>
    </source>
</evidence>
<gene>
    <name evidence="2" type="ORF">S03H2_53786</name>
</gene>
<protein>
    <recommendedName>
        <fullName evidence="1">Glutathione S-transferase C-terminal domain-containing protein</fullName>
    </recommendedName>
</protein>
<dbReference type="AlphaFoldDB" id="X1IXY9"/>
<comment type="caution">
    <text evidence="2">The sequence shown here is derived from an EMBL/GenBank/DDBJ whole genome shotgun (WGS) entry which is preliminary data.</text>
</comment>
<feature type="non-terminal residue" evidence="2">
    <location>
        <position position="1"/>
    </location>
</feature>
<dbReference type="EMBL" id="BARU01034248">
    <property type="protein sequence ID" value="GAH62418.1"/>
    <property type="molecule type" value="Genomic_DNA"/>
</dbReference>
<proteinExistence type="predicted"/>